<protein>
    <submittedName>
        <fullName evidence="1">Uncharacterized protein</fullName>
    </submittedName>
</protein>
<organism evidence="1 2">
    <name type="scientific">Silvimonas terrae</name>
    <dbReference type="NCBI Taxonomy" id="300266"/>
    <lineage>
        <taxon>Bacteria</taxon>
        <taxon>Pseudomonadati</taxon>
        <taxon>Pseudomonadota</taxon>
        <taxon>Betaproteobacteria</taxon>
        <taxon>Neisseriales</taxon>
        <taxon>Chitinibacteraceae</taxon>
        <taxon>Silvimonas</taxon>
    </lineage>
</organism>
<keyword evidence="2" id="KW-1185">Reference proteome</keyword>
<reference evidence="1 2" key="1">
    <citation type="submission" date="2020-08" db="EMBL/GenBank/DDBJ databases">
        <title>Genomic Encyclopedia of Type Strains, Phase IV (KMG-IV): sequencing the most valuable type-strain genomes for metagenomic binning, comparative biology and taxonomic classification.</title>
        <authorList>
            <person name="Goeker M."/>
        </authorList>
    </citation>
    <scope>NUCLEOTIDE SEQUENCE [LARGE SCALE GENOMIC DNA]</scope>
    <source>
        <strain evidence="1 2">DSM 18233</strain>
    </source>
</reference>
<dbReference type="EMBL" id="JACHHN010000009">
    <property type="protein sequence ID" value="MBB5193000.1"/>
    <property type="molecule type" value="Genomic_DNA"/>
</dbReference>
<evidence type="ECO:0000313" key="1">
    <source>
        <dbReference type="EMBL" id="MBB5193000.1"/>
    </source>
</evidence>
<accession>A0A840RKK4</accession>
<comment type="caution">
    <text evidence="1">The sequence shown here is derived from an EMBL/GenBank/DDBJ whole genome shotgun (WGS) entry which is preliminary data.</text>
</comment>
<proteinExistence type="predicted"/>
<sequence length="42" mass="4737">MIPCVKMTEIHRLSDGLDSKKPGISPGFLTDHHPHIQWAQSQ</sequence>
<name>A0A840RKK4_9NEIS</name>
<evidence type="ECO:0000313" key="2">
    <source>
        <dbReference type="Proteomes" id="UP000543030"/>
    </source>
</evidence>
<gene>
    <name evidence="1" type="ORF">HNQ50_003754</name>
</gene>
<dbReference type="Proteomes" id="UP000543030">
    <property type="component" value="Unassembled WGS sequence"/>
</dbReference>
<dbReference type="AlphaFoldDB" id="A0A840RKK4"/>